<name>A0A2D0NCU9_FLAN2</name>
<feature type="domain" description="Response regulatory" evidence="2">
    <location>
        <begin position="1"/>
        <end position="102"/>
    </location>
</feature>
<dbReference type="GO" id="GO:0000160">
    <property type="term" value="P:phosphorelay signal transduction system"/>
    <property type="evidence" value="ECO:0007669"/>
    <property type="project" value="InterPro"/>
</dbReference>
<accession>A0A2D0NCU9</accession>
<dbReference type="EMBL" id="PDUD01000018">
    <property type="protein sequence ID" value="PHN06228.1"/>
    <property type="molecule type" value="Genomic_DNA"/>
</dbReference>
<keyword evidence="4" id="KW-1185">Reference proteome</keyword>
<dbReference type="Gene3D" id="3.40.50.2300">
    <property type="match status" value="1"/>
</dbReference>
<dbReference type="InterPro" id="IPR001789">
    <property type="entry name" value="Sig_transdc_resp-reg_receiver"/>
</dbReference>
<dbReference type="Proteomes" id="UP000223913">
    <property type="component" value="Unassembled WGS sequence"/>
</dbReference>
<evidence type="ECO:0000259" key="2">
    <source>
        <dbReference type="PROSITE" id="PS50110"/>
    </source>
</evidence>
<organism evidence="3 4">
    <name type="scientific">Flavilitoribacter nigricans (strain ATCC 23147 / DSM 23189 / NBRC 102662 / NCIMB 1420 / SS-2)</name>
    <name type="common">Lewinella nigricans</name>
    <dbReference type="NCBI Taxonomy" id="1122177"/>
    <lineage>
        <taxon>Bacteria</taxon>
        <taxon>Pseudomonadati</taxon>
        <taxon>Bacteroidota</taxon>
        <taxon>Saprospiria</taxon>
        <taxon>Saprospirales</taxon>
        <taxon>Lewinellaceae</taxon>
        <taxon>Flavilitoribacter</taxon>
    </lineage>
</organism>
<dbReference type="AlphaFoldDB" id="A0A2D0NCU9"/>
<reference evidence="3 4" key="1">
    <citation type="submission" date="2017-10" db="EMBL/GenBank/DDBJ databases">
        <title>The draft genome sequence of Lewinella nigricans NBRC 102662.</title>
        <authorList>
            <person name="Wang K."/>
        </authorList>
    </citation>
    <scope>NUCLEOTIDE SEQUENCE [LARGE SCALE GENOMIC DNA]</scope>
    <source>
        <strain evidence="3 4">NBRC 102662</strain>
    </source>
</reference>
<evidence type="ECO:0000313" key="4">
    <source>
        <dbReference type="Proteomes" id="UP000223913"/>
    </source>
</evidence>
<evidence type="ECO:0000256" key="1">
    <source>
        <dbReference type="PROSITE-ProRule" id="PRU00169"/>
    </source>
</evidence>
<dbReference type="InterPro" id="IPR011006">
    <property type="entry name" value="CheY-like_superfamily"/>
</dbReference>
<dbReference type="PROSITE" id="PS50110">
    <property type="entry name" value="RESPONSE_REGULATORY"/>
    <property type="match status" value="1"/>
</dbReference>
<feature type="modified residue" description="4-aspartylphosphate" evidence="1">
    <location>
        <position position="35"/>
    </location>
</feature>
<comment type="caution">
    <text evidence="3">The sequence shown here is derived from an EMBL/GenBank/DDBJ whole genome shotgun (WGS) entry which is preliminary data.</text>
</comment>
<sequence length="109" mass="12473">MEALRGKYQVSVKTDPATTFTYLFQGNLPDLIILDYNRDQIEIQELLFELQQNRFFKHIPLVLLGNDPLLSNGRGGSPSSGHHLIGKPFNPEKILAYTDKILRRTEHLP</sequence>
<evidence type="ECO:0000313" key="3">
    <source>
        <dbReference type="EMBL" id="PHN06228.1"/>
    </source>
</evidence>
<protein>
    <recommendedName>
        <fullName evidence="2">Response regulatory domain-containing protein</fullName>
    </recommendedName>
</protein>
<gene>
    <name evidence="3" type="ORF">CRP01_11645</name>
</gene>
<keyword evidence="1" id="KW-0597">Phosphoprotein</keyword>
<proteinExistence type="predicted"/>
<dbReference type="SUPFAM" id="SSF52172">
    <property type="entry name" value="CheY-like"/>
    <property type="match status" value="1"/>
</dbReference>